<dbReference type="Pfam" id="PF02812">
    <property type="entry name" value="ELFV_dehydrog_N"/>
    <property type="match status" value="1"/>
</dbReference>
<evidence type="ECO:0000256" key="1">
    <source>
        <dbReference type="ARBA" id="ARBA00006382"/>
    </source>
</evidence>
<dbReference type="Pfam" id="PF00208">
    <property type="entry name" value="ELFV_dehydrog"/>
    <property type="match status" value="1"/>
</dbReference>
<keyword evidence="3 5" id="KW-0520">NAD</keyword>
<dbReference type="InterPro" id="IPR006095">
    <property type="entry name" value="Glu/Leu/Phe/Val/Trp_DH"/>
</dbReference>
<dbReference type="PRINTS" id="PR00082">
    <property type="entry name" value="GLFDHDRGNASE"/>
</dbReference>
<evidence type="ECO:0000313" key="9">
    <source>
        <dbReference type="Proteomes" id="UP000550260"/>
    </source>
</evidence>
<gene>
    <name evidence="8" type="ORF">H5411_05635</name>
</gene>
<comment type="similarity">
    <text evidence="1 6">Belongs to the Glu/Leu/Phe/Val dehydrogenases family.</text>
</comment>
<proteinExistence type="inferred from homology"/>
<dbReference type="PIRSF" id="PIRSF000188">
    <property type="entry name" value="Phe_leu_dh"/>
    <property type="match status" value="1"/>
</dbReference>
<dbReference type="PANTHER" id="PTHR42722">
    <property type="entry name" value="LEUCINE DEHYDROGENASE"/>
    <property type="match status" value="1"/>
</dbReference>
<dbReference type="InterPro" id="IPR006096">
    <property type="entry name" value="Glu/Leu/Phe/Val/Trp_DH_C"/>
</dbReference>
<keyword evidence="2 6" id="KW-0560">Oxidoreductase</keyword>
<protein>
    <submittedName>
        <fullName evidence="8">Glu/Leu/Phe/Val dehydrogenase</fullName>
    </submittedName>
</protein>
<comment type="caution">
    <text evidence="8">The sequence shown here is derived from an EMBL/GenBank/DDBJ whole genome shotgun (WGS) entry which is preliminary data.</text>
</comment>
<evidence type="ECO:0000313" key="8">
    <source>
        <dbReference type="EMBL" id="MBB2498616.1"/>
    </source>
</evidence>
<dbReference type="GO" id="GO:0016639">
    <property type="term" value="F:oxidoreductase activity, acting on the CH-NH2 group of donors, NAD or NADP as acceptor"/>
    <property type="evidence" value="ECO:0007669"/>
    <property type="project" value="InterPro"/>
</dbReference>
<dbReference type="GO" id="GO:0000166">
    <property type="term" value="F:nucleotide binding"/>
    <property type="evidence" value="ECO:0007669"/>
    <property type="project" value="UniProtKB-KW"/>
</dbReference>
<keyword evidence="5" id="KW-0547">Nucleotide-binding</keyword>
<dbReference type="Gene3D" id="3.40.50.720">
    <property type="entry name" value="NAD(P)-binding Rossmann-like Domain"/>
    <property type="match status" value="1"/>
</dbReference>
<feature type="domain" description="Glutamate/phenylalanine/leucine/valine/L-tryptophan dehydrogenase C-terminal" evidence="7">
    <location>
        <begin position="181"/>
        <end position="372"/>
    </location>
</feature>
<dbReference type="AlphaFoldDB" id="A0A8E2AZH5"/>
<dbReference type="PROSITE" id="PS00065">
    <property type="entry name" value="D_2_HYDROXYACID_DH_1"/>
    <property type="match status" value="1"/>
</dbReference>
<accession>A0A8E2AZH5</accession>
<evidence type="ECO:0000256" key="2">
    <source>
        <dbReference type="ARBA" id="ARBA00023002"/>
    </source>
</evidence>
<feature type="active site" description="Proton donor/acceptor" evidence="4">
    <location>
        <position position="111"/>
    </location>
</feature>
<evidence type="ECO:0000256" key="6">
    <source>
        <dbReference type="RuleBase" id="RU004417"/>
    </source>
</evidence>
<evidence type="ECO:0000256" key="5">
    <source>
        <dbReference type="PIRSR" id="PIRSR000188-2"/>
    </source>
</evidence>
<dbReference type="InterPro" id="IPR046346">
    <property type="entry name" value="Aminoacid_DH-like_N_sf"/>
</dbReference>
<dbReference type="PANTHER" id="PTHR42722:SF1">
    <property type="entry name" value="VALINE DEHYDROGENASE"/>
    <property type="match status" value="1"/>
</dbReference>
<dbReference type="InterPro" id="IPR016211">
    <property type="entry name" value="Glu/Phe/Leu/Val/Trp_DH_bac/arc"/>
</dbReference>
<evidence type="ECO:0000259" key="7">
    <source>
        <dbReference type="SMART" id="SM00839"/>
    </source>
</evidence>
<evidence type="ECO:0000256" key="3">
    <source>
        <dbReference type="ARBA" id="ARBA00023027"/>
    </source>
</evidence>
<feature type="binding site" evidence="5">
    <location>
        <begin position="211"/>
        <end position="216"/>
    </location>
    <ligand>
        <name>NAD(+)</name>
        <dbReference type="ChEBI" id="CHEBI:57540"/>
    </ligand>
</feature>
<dbReference type="InterPro" id="IPR036291">
    <property type="entry name" value="NAD(P)-bd_dom_sf"/>
</dbReference>
<name>A0A8E2AZH5_9PSEU</name>
<dbReference type="InterPro" id="IPR029752">
    <property type="entry name" value="D-isomer_DH_CS1"/>
</dbReference>
<dbReference type="GO" id="GO:0006520">
    <property type="term" value="P:amino acid metabolic process"/>
    <property type="evidence" value="ECO:0007669"/>
    <property type="project" value="InterPro"/>
</dbReference>
<organism evidence="8 9">
    <name type="scientific">Amycolatopsis echigonensis</name>
    <dbReference type="NCBI Taxonomy" id="2576905"/>
    <lineage>
        <taxon>Bacteria</taxon>
        <taxon>Bacillati</taxon>
        <taxon>Actinomycetota</taxon>
        <taxon>Actinomycetes</taxon>
        <taxon>Pseudonocardiales</taxon>
        <taxon>Pseudonocardiaceae</taxon>
        <taxon>Amycolatopsis</taxon>
    </lineage>
</organism>
<reference evidence="8 9" key="1">
    <citation type="submission" date="2020-08" db="EMBL/GenBank/DDBJ databases">
        <title>Amycolatopsis echigonensis JCM 21831.</title>
        <authorList>
            <person name="Tedsree N."/>
            <person name="Kuncharoen N."/>
            <person name="Likhitwitayawuid K."/>
            <person name="Tanasupawat S."/>
        </authorList>
    </citation>
    <scope>NUCLEOTIDE SEQUENCE [LARGE SCALE GENOMIC DNA]</scope>
    <source>
        <strain evidence="8 9">JCM 21831</strain>
    </source>
</reference>
<sequence>MRLSIRSRFGNSGICRTYHCLRPGERVPGGKLKPVNRTESFAGEELQVVRGARSGVPIAVAIHSTARGPAIGGCRIKPYPSWRDGMDDALRLSAAMTMKCALAGLPYGGGKTVAALPAEGLDPVRRPDVVADIAEAIAALGGRYRTGPDIGSTSEDMAEIHRRAHGWAFCRPEAQGGSGTSSAATARGVVAALRAGVAPGSVAGLRVGVIGFGSVGRLVCQSLLERGAKVVVTDVDPGLRPVAERLGAIWTTEDLVREPLDVLVPAATGGVLTAESAAACGASLIVGPANNQLAAEEVATVLRDRGITWIPDVVASAGGIIHAVGREELGMDERAANAKIDAIGDTVRAVLSRARERGLTTVRAARELAALA</sequence>
<dbReference type="SUPFAM" id="SSF53223">
    <property type="entry name" value="Aminoacid dehydrogenase-like, N-terminal domain"/>
    <property type="match status" value="1"/>
</dbReference>
<dbReference type="EMBL" id="JACJHR010000005">
    <property type="protein sequence ID" value="MBB2498616.1"/>
    <property type="molecule type" value="Genomic_DNA"/>
</dbReference>
<evidence type="ECO:0000256" key="4">
    <source>
        <dbReference type="PIRSR" id="PIRSR000188-1"/>
    </source>
</evidence>
<dbReference type="Gene3D" id="3.40.50.10860">
    <property type="entry name" value="Leucine Dehydrogenase, chain A, domain 1"/>
    <property type="match status" value="1"/>
</dbReference>
<dbReference type="SUPFAM" id="SSF51735">
    <property type="entry name" value="NAD(P)-binding Rossmann-fold domains"/>
    <property type="match status" value="1"/>
</dbReference>
<dbReference type="Proteomes" id="UP000550260">
    <property type="component" value="Unassembled WGS sequence"/>
</dbReference>
<dbReference type="SMART" id="SM00839">
    <property type="entry name" value="ELFV_dehydrog"/>
    <property type="match status" value="1"/>
</dbReference>
<dbReference type="InterPro" id="IPR006097">
    <property type="entry name" value="Glu/Leu/Phe/Val/Trp_DH_dimer"/>
</dbReference>